<accession>A0A093H1Z9</accession>
<dbReference type="PANTHER" id="PTHR12619:SF24">
    <property type="entry name" value="DNA-BINDING PROTEIN RFX8"/>
    <property type="match status" value="1"/>
</dbReference>
<dbReference type="Proteomes" id="UP000053584">
    <property type="component" value="Unassembled WGS sequence"/>
</dbReference>
<keyword evidence="4" id="KW-1185">Reference proteome</keyword>
<reference evidence="3 4" key="1">
    <citation type="submission" date="2014-04" db="EMBL/GenBank/DDBJ databases">
        <title>Genome evolution of avian class.</title>
        <authorList>
            <person name="Zhang G."/>
            <person name="Li C."/>
        </authorList>
    </citation>
    <scope>NUCLEOTIDE SEQUENCE [LARGE SCALE GENOMIC DNA]</scope>
    <source>
        <strain evidence="3">BGI_N308</strain>
    </source>
</reference>
<evidence type="ECO:0000259" key="2">
    <source>
        <dbReference type="PROSITE" id="PS51526"/>
    </source>
</evidence>
<name>A0A093H1Z9_STRCA</name>
<dbReference type="AlphaFoldDB" id="A0A093H1Z9"/>
<gene>
    <name evidence="3" type="ORF">N308_07423</name>
</gene>
<dbReference type="STRING" id="441894.ENSSCUP00000004013"/>
<dbReference type="Pfam" id="PF02257">
    <property type="entry name" value="RFX_DNA_binding"/>
    <property type="match status" value="1"/>
</dbReference>
<feature type="non-terminal residue" evidence="3">
    <location>
        <position position="221"/>
    </location>
</feature>
<dbReference type="GO" id="GO:0000981">
    <property type="term" value="F:DNA-binding transcription factor activity, RNA polymerase II-specific"/>
    <property type="evidence" value="ECO:0007669"/>
    <property type="project" value="TreeGrafter"/>
</dbReference>
<dbReference type="InterPro" id="IPR036388">
    <property type="entry name" value="WH-like_DNA-bd_sf"/>
</dbReference>
<dbReference type="InterPro" id="IPR057321">
    <property type="entry name" value="RFX1-4/6/8-like_BCD"/>
</dbReference>
<evidence type="ECO:0000256" key="1">
    <source>
        <dbReference type="ARBA" id="ARBA00023125"/>
    </source>
</evidence>
<proteinExistence type="predicted"/>
<dbReference type="EMBL" id="KL205917">
    <property type="protein sequence ID" value="KFV76608.1"/>
    <property type="molecule type" value="Genomic_DNA"/>
</dbReference>
<keyword evidence="1 3" id="KW-0238">DNA-binding</keyword>
<dbReference type="InterPro" id="IPR003150">
    <property type="entry name" value="DNA-bd_RFX"/>
</dbReference>
<dbReference type="GO" id="GO:0000978">
    <property type="term" value="F:RNA polymerase II cis-regulatory region sequence-specific DNA binding"/>
    <property type="evidence" value="ECO:0007669"/>
    <property type="project" value="TreeGrafter"/>
</dbReference>
<dbReference type="PANTHER" id="PTHR12619">
    <property type="entry name" value="RFX TRANSCRIPTION FACTOR FAMILY"/>
    <property type="match status" value="1"/>
</dbReference>
<dbReference type="InterPro" id="IPR036390">
    <property type="entry name" value="WH_DNA-bd_sf"/>
</dbReference>
<evidence type="ECO:0000313" key="3">
    <source>
        <dbReference type="EMBL" id="KFV76608.1"/>
    </source>
</evidence>
<feature type="domain" description="RFX-type winged-helix" evidence="2">
    <location>
        <begin position="1"/>
        <end position="52"/>
    </location>
</feature>
<dbReference type="PROSITE" id="PS51526">
    <property type="entry name" value="RFX_DBD"/>
    <property type="match status" value="1"/>
</dbReference>
<protein>
    <submittedName>
        <fullName evidence="3">DNA-binding protein RFX8</fullName>
    </submittedName>
</protein>
<dbReference type="SUPFAM" id="SSF46785">
    <property type="entry name" value="Winged helix' DNA-binding domain"/>
    <property type="match status" value="1"/>
</dbReference>
<dbReference type="Gene3D" id="1.10.10.10">
    <property type="entry name" value="Winged helix-like DNA-binding domain superfamily/Winged helix DNA-binding domain"/>
    <property type="match status" value="1"/>
</dbReference>
<dbReference type="Pfam" id="PF25340">
    <property type="entry name" value="BCD_RFX"/>
    <property type="match status" value="1"/>
</dbReference>
<sequence length="221" mass="25218">MYIENCGQNVKNQVNPATFGKLVRLVFPGLGTRRLGTRGSARYHYDGIYVKKSSSFYARYCSLLSEKNYHRHGVPQERDSSACQPSTCTGAGGDACSSGDAAGYKSNSQKTGTDLNCFPSVINLKNEEDGFEYSLPEFRRLYSWEQELGKKHPYELVALLADEYCSYCQDILQNVRKEELDKVEDRIISFWKSLQPETTTLMSLPDVCQLFKYYDRQLFKV</sequence>
<dbReference type="InterPro" id="IPR039779">
    <property type="entry name" value="RFX-like"/>
</dbReference>
<evidence type="ECO:0000313" key="4">
    <source>
        <dbReference type="Proteomes" id="UP000053584"/>
    </source>
</evidence>
<organism evidence="3 4">
    <name type="scientific">Struthio camelus australis</name>
    <dbReference type="NCBI Taxonomy" id="441894"/>
    <lineage>
        <taxon>Eukaryota</taxon>
        <taxon>Metazoa</taxon>
        <taxon>Chordata</taxon>
        <taxon>Craniata</taxon>
        <taxon>Vertebrata</taxon>
        <taxon>Euteleostomi</taxon>
        <taxon>Archelosauria</taxon>
        <taxon>Archosauria</taxon>
        <taxon>Dinosauria</taxon>
        <taxon>Saurischia</taxon>
        <taxon>Theropoda</taxon>
        <taxon>Coelurosauria</taxon>
        <taxon>Aves</taxon>
        <taxon>Palaeognathae</taxon>
        <taxon>Struthioniformes</taxon>
        <taxon>Struthionidae</taxon>
        <taxon>Struthio</taxon>
    </lineage>
</organism>